<sequence length="327" mass="34297">MKKQLYLLVAAAGLPLMAHAQSTTAVANGNLETWQTRNLVEAPAAWITTDDLLASLGLPPIVAPRTVTKAGDAQGGSFAAKLQNQSLALRGTGTARQLAALRKLPRPLDRRDDEFTLPGILLKASFNEDGELVNGVPYTGRPARLQFWYKLTGATVEADSSIAFLALLNKSTPVATAAQVLLPKAAYTLMDVPVTYLSGLQPDTLALGFGVATAGEADPTVQLLIDDVQLVGTVTGNRNSAAPATLLVYPNPSTTGEFSLASLTDAALSTAPLTVTDATGRLVLRQAAAAASESRGRLVDLRAQRPGVYLLRLEAPAGPVVRKLVVQ</sequence>
<feature type="chain" id="PRO_5046050654" evidence="1">
    <location>
        <begin position="21"/>
        <end position="327"/>
    </location>
</feature>
<evidence type="ECO:0000313" key="3">
    <source>
        <dbReference type="EMBL" id="NVO83867.1"/>
    </source>
</evidence>
<dbReference type="Gene3D" id="2.60.120.890">
    <property type="entry name" value="BT2081, beta-jelly-roll domain"/>
    <property type="match status" value="1"/>
</dbReference>
<dbReference type="NCBIfam" id="TIGR04183">
    <property type="entry name" value="Por_Secre_tail"/>
    <property type="match status" value="1"/>
</dbReference>
<evidence type="ECO:0000259" key="2">
    <source>
        <dbReference type="Pfam" id="PF18962"/>
    </source>
</evidence>
<protein>
    <submittedName>
        <fullName evidence="3">T9SS type A sorting domain-containing protein</fullName>
    </submittedName>
</protein>
<dbReference type="InterPro" id="IPR026444">
    <property type="entry name" value="Secre_tail"/>
</dbReference>
<name>A0ABX2Q0R2_9BACT</name>
<dbReference type="Proteomes" id="UP000626554">
    <property type="component" value="Unassembled WGS sequence"/>
</dbReference>
<accession>A0ABX2Q0R2</accession>
<dbReference type="RefSeq" id="WP_176897881.1">
    <property type="nucleotide sequence ID" value="NZ_JABKAV010000005.1"/>
</dbReference>
<evidence type="ECO:0000256" key="1">
    <source>
        <dbReference type="SAM" id="SignalP"/>
    </source>
</evidence>
<feature type="signal peptide" evidence="1">
    <location>
        <begin position="1"/>
        <end position="20"/>
    </location>
</feature>
<proteinExistence type="predicted"/>
<dbReference type="EMBL" id="JABKAV010000005">
    <property type="protein sequence ID" value="NVO83867.1"/>
    <property type="molecule type" value="Genomic_DNA"/>
</dbReference>
<dbReference type="Pfam" id="PF18962">
    <property type="entry name" value="Por_Secre_tail"/>
    <property type="match status" value="1"/>
</dbReference>
<feature type="domain" description="Secretion system C-terminal sorting" evidence="2">
    <location>
        <begin position="248"/>
        <end position="326"/>
    </location>
</feature>
<gene>
    <name evidence="3" type="ORF">HW556_03145</name>
</gene>
<comment type="caution">
    <text evidence="3">The sequence shown here is derived from an EMBL/GenBank/DDBJ whole genome shotgun (WGS) entry which is preliminary data.</text>
</comment>
<keyword evidence="1" id="KW-0732">Signal</keyword>
<dbReference type="InterPro" id="IPR038653">
    <property type="entry name" value="Put_CMD_sf"/>
</dbReference>
<organism evidence="3 4">
    <name type="scientific">Hymenobacter terrestris</name>
    <dbReference type="NCBI Taxonomy" id="2748310"/>
    <lineage>
        <taxon>Bacteria</taxon>
        <taxon>Pseudomonadati</taxon>
        <taxon>Bacteroidota</taxon>
        <taxon>Cytophagia</taxon>
        <taxon>Cytophagales</taxon>
        <taxon>Hymenobacteraceae</taxon>
        <taxon>Hymenobacter</taxon>
    </lineage>
</organism>
<evidence type="ECO:0000313" key="4">
    <source>
        <dbReference type="Proteomes" id="UP000626554"/>
    </source>
</evidence>
<keyword evidence="4" id="KW-1185">Reference proteome</keyword>
<reference evidence="3 4" key="1">
    <citation type="submission" date="2020-05" db="EMBL/GenBank/DDBJ databases">
        <title>Hymenobacter terrestris sp. nov. and Hymenobacter lapidiphilus sp. nov., isolated from regoliths in Antarctica.</title>
        <authorList>
            <person name="Sedlacek I."/>
            <person name="Pantucek R."/>
            <person name="Zeman M."/>
            <person name="Holochova P."/>
            <person name="Kralova S."/>
            <person name="Stankova E."/>
            <person name="Sedo O."/>
            <person name="Micenkova L."/>
            <person name="Svec P."/>
            <person name="Gupta V."/>
            <person name="Sood U."/>
            <person name="Korpole U.S."/>
            <person name="Lal R."/>
        </authorList>
    </citation>
    <scope>NUCLEOTIDE SEQUENCE [LARGE SCALE GENOMIC DNA]</scope>
    <source>
        <strain evidence="3 4">P5252</strain>
    </source>
</reference>